<keyword evidence="2" id="KW-1185">Reference proteome</keyword>
<comment type="caution">
    <text evidence="1">The sequence shown here is derived from an EMBL/GenBank/DDBJ whole genome shotgun (WGS) entry which is preliminary data.</text>
</comment>
<dbReference type="EMBL" id="CATQJL010000001">
    <property type="protein sequence ID" value="CAJ0590637.1"/>
    <property type="molecule type" value="Genomic_DNA"/>
</dbReference>
<organism evidence="1 2">
    <name type="scientific">Cylicocyclus nassatus</name>
    <name type="common">Nematode worm</name>
    <dbReference type="NCBI Taxonomy" id="53992"/>
    <lineage>
        <taxon>Eukaryota</taxon>
        <taxon>Metazoa</taxon>
        <taxon>Ecdysozoa</taxon>
        <taxon>Nematoda</taxon>
        <taxon>Chromadorea</taxon>
        <taxon>Rhabditida</taxon>
        <taxon>Rhabditina</taxon>
        <taxon>Rhabditomorpha</taxon>
        <taxon>Strongyloidea</taxon>
        <taxon>Strongylidae</taxon>
        <taxon>Cylicocyclus</taxon>
    </lineage>
</organism>
<gene>
    <name evidence="1" type="ORF">CYNAS_LOCUS2620</name>
</gene>
<proteinExistence type="predicted"/>
<accession>A0AA36DMY4</accession>
<dbReference type="InterPro" id="IPR013783">
    <property type="entry name" value="Ig-like_fold"/>
</dbReference>
<dbReference type="Proteomes" id="UP001176961">
    <property type="component" value="Unassembled WGS sequence"/>
</dbReference>
<dbReference type="Gene3D" id="2.60.40.10">
    <property type="entry name" value="Immunoglobulins"/>
    <property type="match status" value="1"/>
</dbReference>
<reference evidence="1" key="1">
    <citation type="submission" date="2023-07" db="EMBL/GenBank/DDBJ databases">
        <authorList>
            <consortium name="CYATHOMIX"/>
        </authorList>
    </citation>
    <scope>NUCLEOTIDE SEQUENCE</scope>
    <source>
        <strain evidence="1">N/A</strain>
    </source>
</reference>
<protein>
    <submittedName>
        <fullName evidence="1">Uncharacterized protein</fullName>
    </submittedName>
</protein>
<dbReference type="AlphaFoldDB" id="A0AA36DMY4"/>
<evidence type="ECO:0000313" key="1">
    <source>
        <dbReference type="EMBL" id="CAJ0590637.1"/>
    </source>
</evidence>
<name>A0AA36DMY4_CYLNA</name>
<evidence type="ECO:0000313" key="2">
    <source>
        <dbReference type="Proteomes" id="UP001176961"/>
    </source>
</evidence>
<sequence length="161" mass="17593">MAGNVNMTASNEDISVSLYCDIKRSACKSTKISISDSIQAIARSRASSSIKISKGRKVLSSHASLLLLACFRVHHLLADVRVYRTCIVNQTNLAAAYVDQSTKPGIIFWIAAENQQVMELPHRCDGFMIKSQPFTSYCNSNGCCRSLTSWILLPAKAASCT</sequence>